<dbReference type="SUPFAM" id="SSF143120">
    <property type="entry name" value="YefM-like"/>
    <property type="match status" value="1"/>
</dbReference>
<dbReference type="RefSeq" id="WP_140884019.1">
    <property type="nucleotide sequence ID" value="NZ_RCZP01000011.1"/>
</dbReference>
<dbReference type="Proteomes" id="UP000317078">
    <property type="component" value="Unassembled WGS sequence"/>
</dbReference>
<keyword evidence="4" id="KW-1185">Reference proteome</keyword>
<proteinExistence type="inferred from homology"/>
<reference evidence="3 4" key="1">
    <citation type="journal article" date="2019" name="Environ. Microbiol.">
        <title>Species interactions and distinct microbial communities in high Arctic permafrost affected cryosols are associated with the CH4 and CO2 gas fluxes.</title>
        <authorList>
            <person name="Altshuler I."/>
            <person name="Hamel J."/>
            <person name="Turney S."/>
            <person name="Magnuson E."/>
            <person name="Levesque R."/>
            <person name="Greer C."/>
            <person name="Whyte L.G."/>
        </authorList>
    </citation>
    <scope>NUCLEOTIDE SEQUENCE [LARGE SCALE GENOMIC DNA]</scope>
    <source>
        <strain evidence="3 4">S9.3B</strain>
    </source>
</reference>
<dbReference type="EMBL" id="RCZP01000011">
    <property type="protein sequence ID" value="TPG55983.1"/>
    <property type="molecule type" value="Genomic_DNA"/>
</dbReference>
<evidence type="ECO:0000313" key="3">
    <source>
        <dbReference type="EMBL" id="TPG55983.1"/>
    </source>
</evidence>
<dbReference type="Gene3D" id="3.40.1620.10">
    <property type="entry name" value="YefM-like domain"/>
    <property type="match status" value="1"/>
</dbReference>
<dbReference type="OrthoDB" id="361531at2"/>
<evidence type="ECO:0000256" key="2">
    <source>
        <dbReference type="RuleBase" id="RU362080"/>
    </source>
</evidence>
<accession>A0A502G4W2</accession>
<comment type="function">
    <text evidence="2">Antitoxin component of a type II toxin-antitoxin (TA) system.</text>
</comment>
<organism evidence="3 4">
    <name type="scientific">Muricoccus nepalensis</name>
    <dbReference type="NCBI Taxonomy" id="1854500"/>
    <lineage>
        <taxon>Bacteria</taxon>
        <taxon>Pseudomonadati</taxon>
        <taxon>Pseudomonadota</taxon>
        <taxon>Alphaproteobacteria</taxon>
        <taxon>Acetobacterales</taxon>
        <taxon>Roseomonadaceae</taxon>
        <taxon>Muricoccus</taxon>
    </lineage>
</organism>
<comment type="caution">
    <text evidence="3">The sequence shown here is derived from an EMBL/GenBank/DDBJ whole genome shotgun (WGS) entry which is preliminary data.</text>
</comment>
<evidence type="ECO:0000313" key="4">
    <source>
        <dbReference type="Proteomes" id="UP000317078"/>
    </source>
</evidence>
<protein>
    <recommendedName>
        <fullName evidence="2">Antitoxin</fullName>
    </recommendedName>
</protein>
<dbReference type="Pfam" id="PF02604">
    <property type="entry name" value="PhdYeFM_antitox"/>
    <property type="match status" value="1"/>
</dbReference>
<dbReference type="AlphaFoldDB" id="A0A502G4W2"/>
<comment type="similarity">
    <text evidence="1 2">Belongs to the phD/YefM antitoxin family.</text>
</comment>
<dbReference type="InterPro" id="IPR036165">
    <property type="entry name" value="YefM-like_sf"/>
</dbReference>
<evidence type="ECO:0000256" key="1">
    <source>
        <dbReference type="ARBA" id="ARBA00009981"/>
    </source>
</evidence>
<gene>
    <name evidence="3" type="ORF">EAH89_13695</name>
</gene>
<name>A0A502G4W2_9PROT</name>
<dbReference type="InterPro" id="IPR006442">
    <property type="entry name" value="Antitoxin_Phd/YefM"/>
</dbReference>
<sequence>MAHHWESSESRPWSGAGGTHVGWGWQPSVITRHGRPKAVVVSFEEWQRLPQIPSSGRLPEQVAA</sequence>
<dbReference type="NCBIfam" id="TIGR01552">
    <property type="entry name" value="phd_fam"/>
    <property type="match status" value="1"/>
</dbReference>